<keyword evidence="5" id="KW-1185">Reference proteome</keyword>
<dbReference type="EMBL" id="KV011783">
    <property type="protein sequence ID" value="KZV26210.1"/>
    <property type="molecule type" value="Genomic_DNA"/>
</dbReference>
<evidence type="ECO:0000256" key="2">
    <source>
        <dbReference type="SAM" id="MobiDB-lite"/>
    </source>
</evidence>
<protein>
    <submittedName>
        <fullName evidence="4">DNA-binding protein HEXBP-like</fullName>
    </submittedName>
</protein>
<dbReference type="PANTHER" id="PTHR47103">
    <property type="entry name" value="DNA-BINDING PROTEIN"/>
    <property type="match status" value="1"/>
</dbReference>
<dbReference type="AlphaFoldDB" id="A0A2Z7AZ18"/>
<dbReference type="SUPFAM" id="SSF57756">
    <property type="entry name" value="Retrovirus zinc finger-like domains"/>
    <property type="match status" value="2"/>
</dbReference>
<dbReference type="Pfam" id="PF00098">
    <property type="entry name" value="zf-CCHC"/>
    <property type="match status" value="2"/>
</dbReference>
<dbReference type="InterPro" id="IPR001878">
    <property type="entry name" value="Znf_CCHC"/>
</dbReference>
<dbReference type="Proteomes" id="UP000250235">
    <property type="component" value="Unassembled WGS sequence"/>
</dbReference>
<evidence type="ECO:0000313" key="4">
    <source>
        <dbReference type="EMBL" id="KZV26210.1"/>
    </source>
</evidence>
<name>A0A2Z7AZ18_9LAMI</name>
<accession>A0A2Z7AZ18</accession>
<proteinExistence type="predicted"/>
<keyword evidence="1" id="KW-0863">Zinc-finger</keyword>
<organism evidence="4 5">
    <name type="scientific">Dorcoceras hygrometricum</name>
    <dbReference type="NCBI Taxonomy" id="472368"/>
    <lineage>
        <taxon>Eukaryota</taxon>
        <taxon>Viridiplantae</taxon>
        <taxon>Streptophyta</taxon>
        <taxon>Embryophyta</taxon>
        <taxon>Tracheophyta</taxon>
        <taxon>Spermatophyta</taxon>
        <taxon>Magnoliopsida</taxon>
        <taxon>eudicotyledons</taxon>
        <taxon>Gunneridae</taxon>
        <taxon>Pentapetalae</taxon>
        <taxon>asterids</taxon>
        <taxon>lamiids</taxon>
        <taxon>Lamiales</taxon>
        <taxon>Gesneriaceae</taxon>
        <taxon>Didymocarpoideae</taxon>
        <taxon>Trichosporeae</taxon>
        <taxon>Loxocarpinae</taxon>
        <taxon>Dorcoceras</taxon>
    </lineage>
</organism>
<keyword evidence="4" id="KW-0238">DNA-binding</keyword>
<feature type="compositionally biased region" description="Basic and acidic residues" evidence="2">
    <location>
        <begin position="15"/>
        <end position="40"/>
    </location>
</feature>
<evidence type="ECO:0000259" key="3">
    <source>
        <dbReference type="PROSITE" id="PS50158"/>
    </source>
</evidence>
<evidence type="ECO:0000256" key="1">
    <source>
        <dbReference type="PROSITE-ProRule" id="PRU00047"/>
    </source>
</evidence>
<feature type="domain" description="CCHC-type" evidence="3">
    <location>
        <begin position="87"/>
        <end position="100"/>
    </location>
</feature>
<evidence type="ECO:0000313" key="5">
    <source>
        <dbReference type="Proteomes" id="UP000250235"/>
    </source>
</evidence>
<keyword evidence="1" id="KW-0862">Zinc</keyword>
<dbReference type="SMART" id="SM00343">
    <property type="entry name" value="ZnF_C2HC"/>
    <property type="match status" value="3"/>
</dbReference>
<dbReference type="Gene3D" id="4.10.60.10">
    <property type="entry name" value="Zinc finger, CCHC-type"/>
    <property type="match status" value="2"/>
</dbReference>
<feature type="domain" description="CCHC-type" evidence="3">
    <location>
        <begin position="47"/>
        <end position="62"/>
    </location>
</feature>
<dbReference type="InterPro" id="IPR036875">
    <property type="entry name" value="Znf_CCHC_sf"/>
</dbReference>
<reference evidence="4 5" key="1">
    <citation type="journal article" date="2015" name="Proc. Natl. Acad. Sci. U.S.A.">
        <title>The resurrection genome of Boea hygrometrica: A blueprint for survival of dehydration.</title>
        <authorList>
            <person name="Xiao L."/>
            <person name="Yang G."/>
            <person name="Zhang L."/>
            <person name="Yang X."/>
            <person name="Zhao S."/>
            <person name="Ji Z."/>
            <person name="Zhou Q."/>
            <person name="Hu M."/>
            <person name="Wang Y."/>
            <person name="Chen M."/>
            <person name="Xu Y."/>
            <person name="Jin H."/>
            <person name="Xiao X."/>
            <person name="Hu G."/>
            <person name="Bao F."/>
            <person name="Hu Y."/>
            <person name="Wan P."/>
            <person name="Li L."/>
            <person name="Deng X."/>
            <person name="Kuang T."/>
            <person name="Xiang C."/>
            <person name="Zhu J.K."/>
            <person name="Oliver M.J."/>
            <person name="He Y."/>
        </authorList>
    </citation>
    <scope>NUCLEOTIDE SEQUENCE [LARGE SCALE GENOMIC DNA]</scope>
    <source>
        <strain evidence="5">cv. XS01</strain>
    </source>
</reference>
<dbReference type="PANTHER" id="PTHR47103:SF6">
    <property type="entry name" value="ZINC FINGER PROTEIN GIS2-LIKE"/>
    <property type="match status" value="1"/>
</dbReference>
<dbReference type="PROSITE" id="PS50158">
    <property type="entry name" value="ZF_CCHC"/>
    <property type="match status" value="2"/>
</dbReference>
<keyword evidence="1" id="KW-0479">Metal-binding</keyword>
<feature type="region of interest" description="Disordered" evidence="2">
    <location>
        <begin position="1"/>
        <end position="40"/>
    </location>
</feature>
<sequence>MSLDNRSRSRSRSRSPMDRKIRTQRYSYRDAPYRRDSRRGFSDNSLCNNCKRPGHFARECPSAALCHNCGLPGPGHMAGNCPNEGICHTCGKAGHRARDCTAPPMHPGDISTVSVHVACMFMHLVAQTN</sequence>
<dbReference type="GO" id="GO:0008270">
    <property type="term" value="F:zinc ion binding"/>
    <property type="evidence" value="ECO:0007669"/>
    <property type="project" value="UniProtKB-KW"/>
</dbReference>
<dbReference type="GO" id="GO:0003677">
    <property type="term" value="F:DNA binding"/>
    <property type="evidence" value="ECO:0007669"/>
    <property type="project" value="UniProtKB-KW"/>
</dbReference>
<gene>
    <name evidence="4" type="ORF">F511_28556</name>
</gene>
<dbReference type="OrthoDB" id="1707762at2759"/>